<feature type="domain" description="PLAT" evidence="2">
    <location>
        <begin position="771"/>
        <end position="887"/>
    </location>
</feature>
<evidence type="ECO:0000313" key="4">
    <source>
        <dbReference type="RefSeq" id="XP_006814608.1"/>
    </source>
</evidence>
<feature type="domain" description="PLAT" evidence="2">
    <location>
        <begin position="1"/>
        <end position="72"/>
    </location>
</feature>
<dbReference type="InterPro" id="IPR001024">
    <property type="entry name" value="PLAT/LH2_dom"/>
</dbReference>
<dbReference type="InterPro" id="IPR008996">
    <property type="entry name" value="IL1/FGF"/>
</dbReference>
<dbReference type="Proteomes" id="UP000694865">
    <property type="component" value="Unplaced"/>
</dbReference>
<dbReference type="PANTHER" id="PTHR45901">
    <property type="entry name" value="PROTEIN CBG12474"/>
    <property type="match status" value="1"/>
</dbReference>
<reference evidence="4" key="1">
    <citation type="submission" date="2025-08" db="UniProtKB">
        <authorList>
            <consortium name="RefSeq"/>
        </authorList>
    </citation>
    <scope>IDENTIFICATION</scope>
    <source>
        <tissue evidence="4">Testes</tissue>
    </source>
</reference>
<dbReference type="SUPFAM" id="SSF49723">
    <property type="entry name" value="Lipase/lipooxygenase domain (PLAT/LH2 domain)"/>
    <property type="match status" value="13"/>
</dbReference>
<dbReference type="PANTHER" id="PTHR45901:SF7">
    <property type="entry name" value="OXYGEN-REGULATED PROTEIN 1"/>
    <property type="match status" value="1"/>
</dbReference>
<accession>A0ABM0M3L7</accession>
<dbReference type="RefSeq" id="XP_006814608.1">
    <property type="nucleotide sequence ID" value="XM_006814545.1"/>
</dbReference>
<dbReference type="CDD" id="cd01756">
    <property type="entry name" value="PLAT_repeat"/>
    <property type="match status" value="6"/>
</dbReference>
<feature type="domain" description="PLAT" evidence="2">
    <location>
        <begin position="1540"/>
        <end position="1655"/>
    </location>
</feature>
<feature type="domain" description="PLAT" evidence="2">
    <location>
        <begin position="518"/>
        <end position="631"/>
    </location>
</feature>
<dbReference type="Gene3D" id="2.60.60.20">
    <property type="entry name" value="PLAT/LH2 domain"/>
    <property type="match status" value="10"/>
</dbReference>
<dbReference type="Gene3D" id="2.40.180.10">
    <property type="entry name" value="Catalase core domain"/>
    <property type="match status" value="3"/>
</dbReference>
<dbReference type="CDD" id="cd23312">
    <property type="entry name" value="beta-trefoil_FGF_RP1"/>
    <property type="match status" value="2"/>
</dbReference>
<evidence type="ECO:0000313" key="3">
    <source>
        <dbReference type="Proteomes" id="UP000694865"/>
    </source>
</evidence>
<dbReference type="InterPro" id="IPR052970">
    <property type="entry name" value="Inner_ear_hair_cell_LOXHD"/>
</dbReference>
<feature type="domain" description="PLAT" evidence="2">
    <location>
        <begin position="84"/>
        <end position="202"/>
    </location>
</feature>
<feature type="domain" description="PLAT" evidence="2">
    <location>
        <begin position="1024"/>
        <end position="1140"/>
    </location>
</feature>
<gene>
    <name evidence="4" type="primary">LOC102804847</name>
</gene>
<feature type="domain" description="PLAT" evidence="2">
    <location>
        <begin position="1405"/>
        <end position="1524"/>
    </location>
</feature>
<evidence type="ECO:0000256" key="1">
    <source>
        <dbReference type="PROSITE-ProRule" id="PRU00152"/>
    </source>
</evidence>
<dbReference type="PROSITE" id="PS50095">
    <property type="entry name" value="PLAT"/>
    <property type="match status" value="13"/>
</dbReference>
<keyword evidence="3" id="KW-1185">Reference proteome</keyword>
<feature type="domain" description="PLAT" evidence="2">
    <location>
        <begin position="1152"/>
        <end position="1271"/>
    </location>
</feature>
<protein>
    <submittedName>
        <fullName evidence="4">Lipoxygenase homology domain-containing protein 1-like</fullName>
    </submittedName>
</protein>
<dbReference type="SUPFAM" id="SSF50353">
    <property type="entry name" value="Cytokine"/>
    <property type="match status" value="2"/>
</dbReference>
<dbReference type="GeneID" id="102804847"/>
<feature type="domain" description="PLAT" evidence="2">
    <location>
        <begin position="1277"/>
        <end position="1393"/>
    </location>
</feature>
<feature type="domain" description="PLAT" evidence="2">
    <location>
        <begin position="1792"/>
        <end position="1908"/>
    </location>
</feature>
<dbReference type="Gene3D" id="2.80.10.50">
    <property type="match status" value="2"/>
</dbReference>
<feature type="domain" description="PLAT" evidence="2">
    <location>
        <begin position="899"/>
        <end position="1018"/>
    </location>
</feature>
<dbReference type="InterPro" id="IPR036392">
    <property type="entry name" value="PLAT/LH2_dom_sf"/>
</dbReference>
<feature type="domain" description="PLAT" evidence="2">
    <location>
        <begin position="643"/>
        <end position="761"/>
    </location>
</feature>
<dbReference type="SMART" id="SM00308">
    <property type="entry name" value="LH2"/>
    <property type="match status" value="7"/>
</dbReference>
<name>A0ABM0M3L7_SACKO</name>
<feature type="domain" description="PLAT" evidence="2">
    <location>
        <begin position="1667"/>
        <end position="1786"/>
    </location>
</feature>
<evidence type="ECO:0000259" key="2">
    <source>
        <dbReference type="PROSITE" id="PS50095"/>
    </source>
</evidence>
<comment type="caution">
    <text evidence="1">Lacks conserved residue(s) required for the propagation of feature annotation.</text>
</comment>
<dbReference type="Pfam" id="PF01477">
    <property type="entry name" value="PLAT"/>
    <property type="match status" value="13"/>
</dbReference>
<sequence>MEMVIQSSQITAGDIGPLYKIRISHDNSAEFAGWLCEEVTLQDIHTDEEFTFPCNKWLSTEEDDGEICRELPVTQYGQPVIPMCKYQVATVTGDYWNGGTDADVYITMYGEKGDTGPRHLHRSKRSNKFEKGQTDIFSVEAVSLGAIQKVVVGLTDTDPGHGWYLEKVIVMESPDAHDEFVFPCHRWLDEGEDDGKTVRELLLETKPPSVQALEKDMWALEKWKYDRGNTVLLYCKGTSKAVRVKADATVDANGDPDGTDPFSHFEVHRRKGNIRVFRSVMNPSYHLAVDHCKVLGQGKGGAYCEFRVRTHQDRSVSLESVKTPSQFVTFLANGRSGDTRGSSVGPSKQFVTYVKGMLRDAGVVVLHTSRIQVFVSDEDGACSASGKKSQRGYWKIHKVEEGGIRMLENVAFPSKFLRVKDGQCDCLGNGDEYCHFKVTKHKDKGFITLQSLKNRGIYAGFATSGIARPTVDTGERNVRFYPEVVQWGMKKGTDIVPSPRTPPLIIDDEPKKTTYLDGDWKIWLKSGKKGTKAPITFIAYGRKGPSDLLTLGKKGDTIAAGDETEFMINLGTITDMYKIRLGLQEENSWDDSWHLSQVRMQDMVSNEQLKFKVNRWLSRTEDDGDSLRELAVVKPGRKPLPMVRYFVQVYTGDEPGSDTDANVYICIYGDRGDTGKRLLHRSDISDKFQQGQVDSFEIEAISLGKPRKVVISHDGSGPGAGWFCQEVAIRDSKGSKTEYVFQCNKWLDEGLDDKKIERELKLTEIREIEPNDWLVWITTGREDSASTTAKVALYAYGSRSSSDAIVLGSGKDGYFYAGNIDKFKVNIGNIGDMYKIRIGHNNMYDEPAWFLEKVRMRDMNQGTMVTMNVNRWLSREHDDMDVWRELPMALPGKDLLPVLKYFIQVFTADLPKANTKSTIFMNIYGKRGDTGKRVLYKSKNNDEQFNINQVDIFEIEAVHLGELRKVVIGHDGKTPGEGWYLDKIIIKESQDSDNEVYFPCKKWLDRGKEDKKIDRELTPSKPIGEYTVIFTTGGASLDRNDALVCFDVYGEKAHAQPFIFGATKREYFSPDAKDQFEINVGEIGDIYKIRVSHDDHDKWEGWYLKEVRMIDRMKNDEYVYKFNRWLSRDEDDMDIVRELPTERRGKKTLPVLKYFVEVFTGINPNAATKANVYMNIYGKKGDCGKRILYKSHNNDEKFRREQRDVFEIEAVHLMDLKKIIIGHDGKAGGEGWFLDKVIIKESEDADSQWYFPCRKWLDTSKDDRKIERELKPGKPDHEWAVWITTADDSCQRNTAVGHIVMYGDKGKTEMIPLGAARSDKLAPGQSDEFEIQTGKIGKLYKIRIGYEDEDKWDGWHVNEVRMMERSSKEILTFSFDRWMSRSEDDNDIVRELPAVRDGEKTLPVIRYYVEVYTGDLDDASTQSSAYMTLYGKRGDTGVRALYKSMHNEDKFQRGQMDAFEIEAVHLGDIKHIIIGHDGVEPGQGWYVDHVVVKESEYAEQQWYFPCKRWFDVSRDDRKIERQIIPGEREYTPPPTPEPDEGWKLELTTADDSYPSHGAVAYISVYGNKRNSDRIPLSAFDSFTPGKTDKFDVSFEVNLGEIYKIRIEHDDKDKWEGWHLNEIKMRDNSSKEDYLYKFDRWLSRNKDDLDIVRELPTIKDGKDHLPVLKYYVEVFTGREPKAETNANVFMTIYGKKGDSGKRVLYKSMNNDVKFQREQRDVFVIEAVHLMDLKKVVIGHDGKVAGKGWFLDKVIIRESEDSDKDFYFPCRKWLDVGQDDKKIERELKVSKADYEYTVWITTSSESNPRNNALVHLVVYGSKGKSDPILLGSARQQTFSPGNTDEFEIYTGKVGEIYKIRVGYDDDTKWDGWHLSQVRMRDRVTHEYLQFDCNRWMSRTDDDLDIVRELPAERPGKDTLPGMPLLMIYI</sequence>
<organism evidence="3 4">
    <name type="scientific">Saccoglossus kowalevskii</name>
    <name type="common">Acorn worm</name>
    <dbReference type="NCBI Taxonomy" id="10224"/>
    <lineage>
        <taxon>Eukaryota</taxon>
        <taxon>Metazoa</taxon>
        <taxon>Hemichordata</taxon>
        <taxon>Enteropneusta</taxon>
        <taxon>Harrimaniidae</taxon>
        <taxon>Saccoglossus</taxon>
    </lineage>
</organism>
<proteinExistence type="predicted"/>